<dbReference type="GO" id="GO:0009117">
    <property type="term" value="P:nucleotide metabolic process"/>
    <property type="evidence" value="ECO:0007669"/>
    <property type="project" value="UniProtKB-KW"/>
</dbReference>
<organism evidence="7 8">
    <name type="scientific">Blautia pseudococcoides</name>
    <dbReference type="NCBI Taxonomy" id="1796616"/>
    <lineage>
        <taxon>Bacteria</taxon>
        <taxon>Bacillati</taxon>
        <taxon>Bacillota</taxon>
        <taxon>Clostridia</taxon>
        <taxon>Lachnospirales</taxon>
        <taxon>Lachnospiraceae</taxon>
        <taxon>Blautia</taxon>
    </lineage>
</organism>
<dbReference type="STRING" id="1796616.A4V09_09985"/>
<dbReference type="Proteomes" id="UP000092574">
    <property type="component" value="Chromosome"/>
</dbReference>
<dbReference type="FunFam" id="3.90.950.10:FF:000005">
    <property type="entry name" value="7-methyl-GTP pyrophosphatase"/>
    <property type="match status" value="1"/>
</dbReference>
<name>A0A1C7I8T4_9FIRM</name>
<dbReference type="InterPro" id="IPR003697">
    <property type="entry name" value="Maf-like"/>
</dbReference>
<dbReference type="OrthoDB" id="9807767at2"/>
<dbReference type="Pfam" id="PF02545">
    <property type="entry name" value="Maf"/>
    <property type="match status" value="1"/>
</dbReference>
<comment type="catalytic activity">
    <reaction evidence="6">
        <text>dTTP + H2O = dTMP + diphosphate + H(+)</text>
        <dbReference type="Rhea" id="RHEA:28534"/>
        <dbReference type="ChEBI" id="CHEBI:15377"/>
        <dbReference type="ChEBI" id="CHEBI:15378"/>
        <dbReference type="ChEBI" id="CHEBI:33019"/>
        <dbReference type="ChEBI" id="CHEBI:37568"/>
        <dbReference type="ChEBI" id="CHEBI:63528"/>
        <dbReference type="EC" id="3.6.1.9"/>
    </reaction>
</comment>
<keyword evidence="5 6" id="KW-0546">Nucleotide metabolism</keyword>
<comment type="caution">
    <text evidence="6">Lacks conserved residue(s) required for the propagation of feature annotation.</text>
</comment>
<dbReference type="PANTHER" id="PTHR43213">
    <property type="entry name" value="BIFUNCTIONAL DTTP/UTP PYROPHOSPHATASE/METHYLTRANSFERASE PROTEIN-RELATED"/>
    <property type="match status" value="1"/>
</dbReference>
<dbReference type="InterPro" id="IPR029001">
    <property type="entry name" value="ITPase-like_fam"/>
</dbReference>
<dbReference type="AlphaFoldDB" id="A0A1C7I8T4"/>
<dbReference type="PIRSF" id="PIRSF006305">
    <property type="entry name" value="Maf"/>
    <property type="match status" value="1"/>
</dbReference>
<sequence>MRKIILASASPRRRELLEQIGVAFDVCPSNAEEIMTSSLPREVVQDLSRCKGREVFEKTSGDVLVIGADTVVAFQDSILGKPADVCMARDMLERLQGNTHQVYTGVTLFLRQDGVETEKSFFEKTEVVFYPMSEQEIDAYVRTGEPMDKAGAYGIQGRSAVFVEKIDGDYSNVVGLPLARLYQELKHMGIDIKEWHS</sequence>
<accession>A0A1C7I8T4</accession>
<feature type="active site" description="Proton acceptor" evidence="6">
    <location>
        <position position="69"/>
    </location>
</feature>
<dbReference type="NCBIfam" id="TIGR00172">
    <property type="entry name" value="maf"/>
    <property type="match status" value="1"/>
</dbReference>
<evidence type="ECO:0000256" key="6">
    <source>
        <dbReference type="HAMAP-Rule" id="MF_00528"/>
    </source>
</evidence>
<comment type="similarity">
    <text evidence="6">Belongs to the Maf family. YhdE subfamily.</text>
</comment>
<comment type="function">
    <text evidence="6">Nucleoside triphosphate pyrophosphatase that hydrolyzes dTTP and UTP. May have a dual role in cell division arrest and in preventing the incorporation of modified nucleotides into cellular nucleic acids.</text>
</comment>
<keyword evidence="8" id="KW-1185">Reference proteome</keyword>
<dbReference type="HAMAP" id="MF_00528">
    <property type="entry name" value="Maf"/>
    <property type="match status" value="1"/>
</dbReference>
<evidence type="ECO:0000256" key="5">
    <source>
        <dbReference type="ARBA" id="ARBA00023080"/>
    </source>
</evidence>
<dbReference type="PANTHER" id="PTHR43213:SF5">
    <property type="entry name" value="BIFUNCTIONAL DTTP_UTP PYROPHOSPHATASE_METHYLTRANSFERASE PROTEIN-RELATED"/>
    <property type="match status" value="1"/>
</dbReference>
<dbReference type="GO" id="GO:0036221">
    <property type="term" value="F:UTP diphosphatase activity"/>
    <property type="evidence" value="ECO:0007669"/>
    <property type="project" value="RHEA"/>
</dbReference>
<gene>
    <name evidence="7" type="ORF">A4V09_09985</name>
</gene>
<feature type="site" description="Important for substrate specificity" evidence="6">
    <location>
        <position position="70"/>
    </location>
</feature>
<comment type="subcellular location">
    <subcellularLocation>
        <location evidence="2 6">Cytoplasm</location>
    </subcellularLocation>
</comment>
<evidence type="ECO:0000313" key="8">
    <source>
        <dbReference type="Proteomes" id="UP000092574"/>
    </source>
</evidence>
<comment type="cofactor">
    <cofactor evidence="1 6">
        <name>a divalent metal cation</name>
        <dbReference type="ChEBI" id="CHEBI:60240"/>
    </cofactor>
</comment>
<evidence type="ECO:0000256" key="4">
    <source>
        <dbReference type="ARBA" id="ARBA00022801"/>
    </source>
</evidence>
<dbReference type="KEGG" id="byl:A4V09_09985"/>
<keyword evidence="4 6" id="KW-0378">Hydrolase</keyword>
<comment type="catalytic activity">
    <reaction evidence="6">
        <text>UTP + H2O = UMP + diphosphate + H(+)</text>
        <dbReference type="Rhea" id="RHEA:29395"/>
        <dbReference type="ChEBI" id="CHEBI:15377"/>
        <dbReference type="ChEBI" id="CHEBI:15378"/>
        <dbReference type="ChEBI" id="CHEBI:33019"/>
        <dbReference type="ChEBI" id="CHEBI:46398"/>
        <dbReference type="ChEBI" id="CHEBI:57865"/>
        <dbReference type="EC" id="3.6.1.9"/>
    </reaction>
</comment>
<evidence type="ECO:0000313" key="7">
    <source>
        <dbReference type="EMBL" id="ANU76066.1"/>
    </source>
</evidence>
<dbReference type="Gene3D" id="3.90.950.10">
    <property type="match status" value="1"/>
</dbReference>
<feature type="site" description="Important for substrate specificity" evidence="6">
    <location>
        <position position="12"/>
    </location>
</feature>
<dbReference type="GO" id="GO:0005737">
    <property type="term" value="C:cytoplasm"/>
    <property type="evidence" value="ECO:0007669"/>
    <property type="project" value="UniProtKB-SubCell"/>
</dbReference>
<reference evidence="7" key="1">
    <citation type="submission" date="2017-04" db="EMBL/GenBank/DDBJ databases">
        <title>Complete Genome Sequences of Twelve Strains of a Stable Defined Moderately Diverse Mouse Microbiota 2 (sDMDMm2).</title>
        <authorList>
            <person name="Uchimura Y."/>
            <person name="Wyss M."/>
            <person name="Brugiroux S."/>
            <person name="Limenitakis J.P."/>
            <person name="Stecher B."/>
            <person name="McCoy K.D."/>
            <person name="Macpherson A.J."/>
        </authorList>
    </citation>
    <scope>NUCLEOTIDE SEQUENCE</scope>
    <source>
        <strain evidence="7">YL58</strain>
    </source>
</reference>
<dbReference type="CDD" id="cd00555">
    <property type="entry name" value="Maf"/>
    <property type="match status" value="1"/>
</dbReference>
<dbReference type="SUPFAM" id="SSF52972">
    <property type="entry name" value="ITPase-like"/>
    <property type="match status" value="1"/>
</dbReference>
<dbReference type="RefSeq" id="WP_065542242.1">
    <property type="nucleotide sequence ID" value="NZ_CP015405.2"/>
</dbReference>
<evidence type="ECO:0000256" key="1">
    <source>
        <dbReference type="ARBA" id="ARBA00001968"/>
    </source>
</evidence>
<evidence type="ECO:0000256" key="2">
    <source>
        <dbReference type="ARBA" id="ARBA00004496"/>
    </source>
</evidence>
<feature type="site" description="Important for substrate specificity" evidence="6">
    <location>
        <position position="156"/>
    </location>
</feature>
<proteinExistence type="inferred from homology"/>
<keyword evidence="3 6" id="KW-0963">Cytoplasm</keyword>
<protein>
    <recommendedName>
        <fullName evidence="6">dTTP/UTP pyrophosphatase</fullName>
        <shortName evidence="6">dTTPase/UTPase</shortName>
        <ecNumber evidence="6">3.6.1.9</ecNumber>
    </recommendedName>
    <alternativeName>
        <fullName evidence="6">Nucleoside triphosphate pyrophosphatase</fullName>
    </alternativeName>
    <alternativeName>
        <fullName evidence="6">Nucleotide pyrophosphatase</fullName>
        <shortName evidence="6">Nucleotide PPase</shortName>
    </alternativeName>
</protein>
<evidence type="ECO:0000256" key="3">
    <source>
        <dbReference type="ARBA" id="ARBA00022490"/>
    </source>
</evidence>
<dbReference type="EMBL" id="CP015405">
    <property type="protein sequence ID" value="ANU76066.1"/>
    <property type="molecule type" value="Genomic_DNA"/>
</dbReference>
<dbReference type="GO" id="GO:0036218">
    <property type="term" value="F:dTTP diphosphatase activity"/>
    <property type="evidence" value="ECO:0007669"/>
    <property type="project" value="RHEA"/>
</dbReference>
<dbReference type="EC" id="3.6.1.9" evidence="6"/>